<protein>
    <submittedName>
        <fullName evidence="2">Uncharacterized protein</fullName>
    </submittedName>
</protein>
<dbReference type="EMBL" id="VFQE01000001">
    <property type="protein sequence ID" value="TQN41938.1"/>
    <property type="molecule type" value="Genomic_DNA"/>
</dbReference>
<sequence>MRHAREFPARLIPTMETMHAAGRRTLPPVPRTSAESTTGAPRTVSGEQPESDTPTERFVVDLSTGEQRTVGAAEVDQPADEVPRDETGAPEPGTDGTALDGGPEDRRPAVPEPRELDLAQQFVARLRAAAADFAETAGAVSAVVREAVPPARHRRARCRLVLRYADDREVDVTFLGTAGLPGAPSRHGFDRQIRRWLAAGQRRDDAWLVTDPDAPDGLAIDLSAWVRAA</sequence>
<proteinExistence type="predicted"/>
<evidence type="ECO:0000256" key="1">
    <source>
        <dbReference type="SAM" id="MobiDB-lite"/>
    </source>
</evidence>
<dbReference type="AlphaFoldDB" id="A0A543PCX1"/>
<keyword evidence="3" id="KW-1185">Reference proteome</keyword>
<gene>
    <name evidence="2" type="ORF">FHU33_1327</name>
</gene>
<name>A0A543PCX1_9ACTN</name>
<evidence type="ECO:0000313" key="2">
    <source>
        <dbReference type="EMBL" id="TQN41938.1"/>
    </source>
</evidence>
<dbReference type="Proteomes" id="UP000319865">
    <property type="component" value="Unassembled WGS sequence"/>
</dbReference>
<comment type="caution">
    <text evidence="2">The sequence shown here is derived from an EMBL/GenBank/DDBJ whole genome shotgun (WGS) entry which is preliminary data.</text>
</comment>
<accession>A0A543PCX1</accession>
<reference evidence="2 3" key="1">
    <citation type="submission" date="2019-06" db="EMBL/GenBank/DDBJ databases">
        <title>Sequencing the genomes of 1000 actinobacteria strains.</title>
        <authorList>
            <person name="Klenk H.-P."/>
        </authorList>
    </citation>
    <scope>NUCLEOTIDE SEQUENCE [LARGE SCALE GENOMIC DNA]</scope>
    <source>
        <strain evidence="2 3">DSM 46837</strain>
    </source>
</reference>
<feature type="region of interest" description="Disordered" evidence="1">
    <location>
        <begin position="1"/>
        <end position="110"/>
    </location>
</feature>
<evidence type="ECO:0000313" key="3">
    <source>
        <dbReference type="Proteomes" id="UP000319865"/>
    </source>
</evidence>
<organism evidence="2 3">
    <name type="scientific">Blastococcus colisei</name>
    <dbReference type="NCBI Taxonomy" id="1564162"/>
    <lineage>
        <taxon>Bacteria</taxon>
        <taxon>Bacillati</taxon>
        <taxon>Actinomycetota</taxon>
        <taxon>Actinomycetes</taxon>
        <taxon>Geodermatophilales</taxon>
        <taxon>Geodermatophilaceae</taxon>
        <taxon>Blastococcus</taxon>
    </lineage>
</organism>
<feature type="compositionally biased region" description="Polar residues" evidence="1">
    <location>
        <begin position="33"/>
        <end position="52"/>
    </location>
</feature>